<dbReference type="PANTHER" id="PTHR48098">
    <property type="entry name" value="ENTEROCHELIN ESTERASE-RELATED"/>
    <property type="match status" value="1"/>
</dbReference>
<dbReference type="InterPro" id="IPR029058">
    <property type="entry name" value="AB_hydrolase_fold"/>
</dbReference>
<dbReference type="InterPro" id="IPR000801">
    <property type="entry name" value="Esterase-like"/>
</dbReference>
<evidence type="ECO:0000313" key="1">
    <source>
        <dbReference type="EMBL" id="MBD5777955.1"/>
    </source>
</evidence>
<keyword evidence="2" id="KW-1185">Reference proteome</keyword>
<organism evidence="1 2">
    <name type="scientific">Pelagicoccus enzymogenes</name>
    <dbReference type="NCBI Taxonomy" id="2773457"/>
    <lineage>
        <taxon>Bacteria</taxon>
        <taxon>Pseudomonadati</taxon>
        <taxon>Verrucomicrobiota</taxon>
        <taxon>Opitutia</taxon>
        <taxon>Puniceicoccales</taxon>
        <taxon>Pelagicoccaceae</taxon>
        <taxon>Pelagicoccus</taxon>
    </lineage>
</organism>
<dbReference type="AlphaFoldDB" id="A0A927F4K0"/>
<dbReference type="Pfam" id="PF00756">
    <property type="entry name" value="Esterase"/>
    <property type="match status" value="2"/>
</dbReference>
<name>A0A927F4K0_9BACT</name>
<accession>A0A927F4K0</accession>
<evidence type="ECO:0000313" key="2">
    <source>
        <dbReference type="Proteomes" id="UP000622317"/>
    </source>
</evidence>
<protein>
    <recommendedName>
        <fullName evidence="3">Enterochelin esterase</fullName>
    </recommendedName>
</protein>
<comment type="caution">
    <text evidence="1">The sequence shown here is derived from an EMBL/GenBank/DDBJ whole genome shotgun (WGS) entry which is preliminary data.</text>
</comment>
<proteinExistence type="predicted"/>
<reference evidence="1" key="1">
    <citation type="submission" date="2020-09" db="EMBL/GenBank/DDBJ databases">
        <title>Pelagicoccus enzymogenes sp. nov. with an EPS production, isolated from marine sediment.</title>
        <authorList>
            <person name="Feng X."/>
        </authorList>
    </citation>
    <scope>NUCLEOTIDE SEQUENCE</scope>
    <source>
        <strain evidence="1">NFK12</strain>
    </source>
</reference>
<gene>
    <name evidence="1" type="ORF">IEN85_00415</name>
</gene>
<dbReference type="InterPro" id="IPR050583">
    <property type="entry name" value="Mycobacterial_A85_antigen"/>
</dbReference>
<dbReference type="PANTHER" id="PTHR48098:SF3">
    <property type="entry name" value="IRON(III) ENTEROBACTIN ESTERASE"/>
    <property type="match status" value="1"/>
</dbReference>
<dbReference type="RefSeq" id="WP_191615085.1">
    <property type="nucleotide sequence ID" value="NZ_JACYFG010000002.1"/>
</dbReference>
<dbReference type="Gene3D" id="3.40.50.1820">
    <property type="entry name" value="alpha/beta hydrolase"/>
    <property type="match status" value="2"/>
</dbReference>
<dbReference type="SUPFAM" id="SSF53474">
    <property type="entry name" value="alpha/beta-Hydrolases"/>
    <property type="match status" value="2"/>
</dbReference>
<evidence type="ECO:0008006" key="3">
    <source>
        <dbReference type="Google" id="ProtNLM"/>
    </source>
</evidence>
<sequence length="627" mass="70150">MIRFTLGLITCLPFLAVAQTDYVNIPAPERSKEAYLRQPGDYPPSIHSQENRETPRGSIEVFDWNDSEVYPTTTRQYWIYTPAQYDPSSPTPAIVFQDGHSFIREDRNLRANLVMDSLIHQGLMPPTIGIFVNPGQRPPLPDEGKAPPNPNLPLNRRIEYDSTNTDYAKFLLNEIIPAVRAQRNLSSDPSDWAIVGNSSGGMAAFKVAWQHPDVFGKVMVHNGSFVDLLGGHVVPDWVRKSEPKPLRISLTSGPFDLLNEYGSWWDANRELASELAAKGYDLRAFWGDSAHNPTFAGATLSETLRWIWRDHPYVLSQSISARSPSETVFVQIPAPAMPQSYEKKPAAYSRAPGDYPIALEARKVPSTPAGTFKPYSIAESSIYPGATQEAWLYVPDQYDAKQGAGLAVFMDGRGFCSEKSRFQAPTVFDNLIAAGDMPPTIALFIEAGDYPAEQRPFPRPISPKPKQASNRRVEYDSIDDRFSRFLTEEVMPQIAAKFSLSTDPKRHVLIGNSSGGSCAFTAAWHRPDVFGNVVSHIGSFTAIRGAHHYPQIIRDSEPRPLRIFLLSGVNDQISVFGDWWQANLSLARELEAKRYDLKTVWGDGGHDSRHAAAVFPETLRWIFRDWK</sequence>
<dbReference type="EMBL" id="JACYFG010000002">
    <property type="protein sequence ID" value="MBD5777955.1"/>
    <property type="molecule type" value="Genomic_DNA"/>
</dbReference>
<dbReference type="Proteomes" id="UP000622317">
    <property type="component" value="Unassembled WGS sequence"/>
</dbReference>